<protein>
    <submittedName>
        <fullName evidence="1">Uncharacterized protein</fullName>
    </submittedName>
</protein>
<gene>
    <name evidence="1" type="ORF">METZ01_LOCUS117034</name>
</gene>
<evidence type="ECO:0000313" key="1">
    <source>
        <dbReference type="EMBL" id="SVA64180.1"/>
    </source>
</evidence>
<accession>A0A381XHT9</accession>
<proteinExistence type="predicted"/>
<feature type="non-terminal residue" evidence="1">
    <location>
        <position position="1"/>
    </location>
</feature>
<reference evidence="1" key="1">
    <citation type="submission" date="2018-05" db="EMBL/GenBank/DDBJ databases">
        <authorList>
            <person name="Lanie J.A."/>
            <person name="Ng W.-L."/>
            <person name="Kazmierczak K.M."/>
            <person name="Andrzejewski T.M."/>
            <person name="Davidsen T.M."/>
            <person name="Wayne K.J."/>
            <person name="Tettelin H."/>
            <person name="Glass J.I."/>
            <person name="Rusch D."/>
            <person name="Podicherti R."/>
            <person name="Tsui H.-C.T."/>
            <person name="Winkler M.E."/>
        </authorList>
    </citation>
    <scope>NUCLEOTIDE SEQUENCE</scope>
</reference>
<organism evidence="1">
    <name type="scientific">marine metagenome</name>
    <dbReference type="NCBI Taxonomy" id="408172"/>
    <lineage>
        <taxon>unclassified sequences</taxon>
        <taxon>metagenomes</taxon>
        <taxon>ecological metagenomes</taxon>
    </lineage>
</organism>
<dbReference type="AlphaFoldDB" id="A0A381XHT9"/>
<dbReference type="EMBL" id="UINC01015200">
    <property type="protein sequence ID" value="SVA64180.1"/>
    <property type="molecule type" value="Genomic_DNA"/>
</dbReference>
<name>A0A381XHT9_9ZZZZ</name>
<sequence length="76" mass="8373">PEAQVSVADGTAIQVTCEPGPTGGWQWVLSRLNEEIEQPQRRLYPSVLTMLRALREELAPEHRAYGLVITSKASGL</sequence>